<dbReference type="InterPro" id="IPR019405">
    <property type="entry name" value="Lactonase_7-beta_prop"/>
</dbReference>
<dbReference type="AlphaFoldDB" id="A0A3N1ZXI5"/>
<dbReference type="Pfam" id="PF10282">
    <property type="entry name" value="Lactonase"/>
    <property type="match status" value="1"/>
</dbReference>
<dbReference type="PANTHER" id="PTHR30344">
    <property type="entry name" value="6-PHOSPHOGLUCONOLACTONASE-RELATED"/>
    <property type="match status" value="1"/>
</dbReference>
<dbReference type="GO" id="GO:0017057">
    <property type="term" value="F:6-phosphogluconolactonase activity"/>
    <property type="evidence" value="ECO:0007669"/>
    <property type="project" value="TreeGrafter"/>
</dbReference>
<protein>
    <submittedName>
        <fullName evidence="2">6-phosphogluconolactonase</fullName>
    </submittedName>
</protein>
<dbReference type="Gene3D" id="2.130.10.10">
    <property type="entry name" value="YVTN repeat-like/Quinoprotein amine dehydrogenase"/>
    <property type="match status" value="1"/>
</dbReference>
<proteinExistence type="inferred from homology"/>
<dbReference type="EMBL" id="RKHG01000001">
    <property type="protein sequence ID" value="ROR55197.1"/>
    <property type="molecule type" value="Genomic_DNA"/>
</dbReference>
<sequence>MTQIASTTCAADGTITTFTIDGEGLTPLAISPVGKGVSAMALEGDGTQAYVSLKEPTGVATVVLDAQTGSWTQTAHHSLSSHPSYLRVSEDGRFLLGADYAAGKGFVWPLSDGQLGEPTAVIEHQNLHCVVQVGQHVYFVSLGEDLVAGYLLTEDGALESVGTVAAPVGSGPRHLIAREDGRTLYCVTEFSGEVLRLRRDPASGALEIVQQVVAHATDKGLRHSVFGADPLKEHFIWGADLHLAGPEGRWLVVSERTESTLAVLPVADDGTLAEPVSLTATEQQPRGFCVTPDENHVLCPGEKSEQVSLFRLEDDGRLVRVAEAPNGKGANWARVVSL</sequence>
<name>A0A3N1ZXI5_9ACTN</name>
<dbReference type="InterPro" id="IPR050282">
    <property type="entry name" value="Cycloisomerase_2"/>
</dbReference>
<dbReference type="RefSeq" id="WP_123576071.1">
    <property type="nucleotide sequence ID" value="NZ_RKHG01000001.1"/>
</dbReference>
<dbReference type="InterPro" id="IPR011045">
    <property type="entry name" value="N2O_reductase_N"/>
</dbReference>
<dbReference type="Proteomes" id="UP000275749">
    <property type="component" value="Unassembled WGS sequence"/>
</dbReference>
<dbReference type="SUPFAM" id="SSF50974">
    <property type="entry name" value="Nitrous oxide reductase, N-terminal domain"/>
    <property type="match status" value="1"/>
</dbReference>
<reference evidence="2 3" key="1">
    <citation type="submission" date="2018-11" db="EMBL/GenBank/DDBJ databases">
        <title>Sequencing the genomes of 1000 actinobacteria strains.</title>
        <authorList>
            <person name="Klenk H.-P."/>
        </authorList>
    </citation>
    <scope>NUCLEOTIDE SEQUENCE [LARGE SCALE GENOMIC DNA]</scope>
    <source>
        <strain evidence="2 3">DSM 10546</strain>
    </source>
</reference>
<comment type="similarity">
    <text evidence="1">Belongs to the cycloisomerase 2 family.</text>
</comment>
<evidence type="ECO:0000313" key="3">
    <source>
        <dbReference type="Proteomes" id="UP000275749"/>
    </source>
</evidence>
<organism evidence="2 3">
    <name type="scientific">Luteococcus japonicus</name>
    <dbReference type="NCBI Taxonomy" id="33984"/>
    <lineage>
        <taxon>Bacteria</taxon>
        <taxon>Bacillati</taxon>
        <taxon>Actinomycetota</taxon>
        <taxon>Actinomycetes</taxon>
        <taxon>Propionibacteriales</taxon>
        <taxon>Propionibacteriaceae</taxon>
        <taxon>Luteococcus</taxon>
    </lineage>
</organism>
<accession>A0A3N1ZXI5</accession>
<dbReference type="PANTHER" id="PTHR30344:SF1">
    <property type="entry name" value="6-PHOSPHOGLUCONOLACTONASE"/>
    <property type="match status" value="1"/>
</dbReference>
<dbReference type="GO" id="GO:0005829">
    <property type="term" value="C:cytosol"/>
    <property type="evidence" value="ECO:0007669"/>
    <property type="project" value="TreeGrafter"/>
</dbReference>
<evidence type="ECO:0000256" key="1">
    <source>
        <dbReference type="ARBA" id="ARBA00005564"/>
    </source>
</evidence>
<gene>
    <name evidence="2" type="ORF">EDD41_2457</name>
</gene>
<evidence type="ECO:0000313" key="2">
    <source>
        <dbReference type="EMBL" id="ROR55197.1"/>
    </source>
</evidence>
<dbReference type="InterPro" id="IPR015943">
    <property type="entry name" value="WD40/YVTN_repeat-like_dom_sf"/>
</dbReference>
<comment type="caution">
    <text evidence="2">The sequence shown here is derived from an EMBL/GenBank/DDBJ whole genome shotgun (WGS) entry which is preliminary data.</text>
</comment>